<gene>
    <name evidence="1" type="ORF">NBH00_06770</name>
</gene>
<keyword evidence="2" id="KW-1185">Reference proteome</keyword>
<dbReference type="SUPFAM" id="SSF52833">
    <property type="entry name" value="Thioredoxin-like"/>
    <property type="match status" value="1"/>
</dbReference>
<dbReference type="EMBL" id="CP098502">
    <property type="protein sequence ID" value="UTI65909.1"/>
    <property type="molecule type" value="Genomic_DNA"/>
</dbReference>
<protein>
    <submittedName>
        <fullName evidence="1">Uncharacterized protein</fullName>
    </submittedName>
</protein>
<organism evidence="1 2">
    <name type="scientific">Paraconexibacter antarcticus</name>
    <dbReference type="NCBI Taxonomy" id="2949664"/>
    <lineage>
        <taxon>Bacteria</taxon>
        <taxon>Bacillati</taxon>
        <taxon>Actinomycetota</taxon>
        <taxon>Thermoleophilia</taxon>
        <taxon>Solirubrobacterales</taxon>
        <taxon>Paraconexibacteraceae</taxon>
        <taxon>Paraconexibacter</taxon>
    </lineage>
</organism>
<sequence>MRLYVCWGTFDVPVKGHVCHDAHRALTAAGHDPEVVHAHSFGGLPGLVQTPTRKKVRAATGRYWVPALELDDGTWVGGTKKIVAWAAAHPAA</sequence>
<evidence type="ECO:0000313" key="2">
    <source>
        <dbReference type="Proteomes" id="UP001056035"/>
    </source>
</evidence>
<evidence type="ECO:0000313" key="1">
    <source>
        <dbReference type="EMBL" id="UTI65909.1"/>
    </source>
</evidence>
<dbReference type="RefSeq" id="WP_254572587.1">
    <property type="nucleotide sequence ID" value="NZ_CP098502.1"/>
</dbReference>
<dbReference type="InterPro" id="IPR036249">
    <property type="entry name" value="Thioredoxin-like_sf"/>
</dbReference>
<accession>A0ABY5DYA2</accession>
<reference evidence="1 2" key="1">
    <citation type="submission" date="2022-06" db="EMBL/GenBank/DDBJ databases">
        <title>Paraconexibacter antarcticus.</title>
        <authorList>
            <person name="Kim C.S."/>
        </authorList>
    </citation>
    <scope>NUCLEOTIDE SEQUENCE [LARGE SCALE GENOMIC DNA]</scope>
    <source>
        <strain evidence="1 2">02-257</strain>
    </source>
</reference>
<dbReference type="Proteomes" id="UP001056035">
    <property type="component" value="Chromosome"/>
</dbReference>
<name>A0ABY5DYA2_9ACTN</name>
<proteinExistence type="predicted"/>